<dbReference type="EMBL" id="CP034928">
    <property type="protein sequence ID" value="QAA77068.1"/>
    <property type="molecule type" value="Genomic_DNA"/>
</dbReference>
<name>A0A410FVU5_BIPS1</name>
<dbReference type="Proteomes" id="UP000287233">
    <property type="component" value="Chromosome"/>
</dbReference>
<proteinExistence type="inferred from homology"/>
<reference evidence="3" key="1">
    <citation type="submission" date="2018-12" db="EMBL/GenBank/DDBJ databases">
        <title>Complete genome sequence of an uncultured bacterium of the candidate phylum Bipolaricaulota.</title>
        <authorList>
            <person name="Kadnikov V.V."/>
            <person name="Mardanov A.V."/>
            <person name="Beletsky A.V."/>
            <person name="Frank Y.A."/>
            <person name="Karnachuk O.V."/>
            <person name="Ravin N.V."/>
        </authorList>
    </citation>
    <scope>NUCLEOTIDE SEQUENCE [LARGE SCALE GENOMIC DNA]</scope>
</reference>
<dbReference type="InterPro" id="IPR038078">
    <property type="entry name" value="PhoU-like_sf"/>
</dbReference>
<dbReference type="PANTHER" id="PTHR36536">
    <property type="entry name" value="UPF0111 PROTEIN HI_1603"/>
    <property type="match status" value="1"/>
</dbReference>
<evidence type="ECO:0000256" key="1">
    <source>
        <dbReference type="ARBA" id="ARBA00008591"/>
    </source>
</evidence>
<accession>A0A410FVU5</accession>
<dbReference type="InterPro" id="IPR018445">
    <property type="entry name" value="Put_Phosphate_transp_reg"/>
</dbReference>
<organism evidence="2 3">
    <name type="scientific">Bipolaricaulis sibiricus</name>
    <dbReference type="NCBI Taxonomy" id="2501609"/>
    <lineage>
        <taxon>Bacteria</taxon>
        <taxon>Candidatus Bipolaricaulota</taxon>
        <taxon>Candidatus Bipolaricaulia</taxon>
        <taxon>Candidatus Bipolaricaulales</taxon>
        <taxon>Candidatus Bipolaricaulaceae</taxon>
        <taxon>Candidatus Bipolaricaulis</taxon>
    </lineage>
</organism>
<sequence>MFRRNRATKVHDLVVDHLAQVEQAVMTMAKGVGAALDGRPWEEIEELAVLTHRAEARADDLRRASERELVRGAFLAGTRRSLLDIVEGVDRLANAAEAVMYFLTLQRVSLPELLHSLIRDAVEAIVGQMADVKAAVVGLLDGDPLAIKHAEEVDRKESRVDELQRRAIARLFATDLPLAEKILAREFLEKLVEFSDRAEDVSDLVVMAVAVRRP</sequence>
<dbReference type="Pfam" id="PF01865">
    <property type="entry name" value="PhoU_div"/>
    <property type="match status" value="1"/>
</dbReference>
<comment type="similarity">
    <text evidence="1">Belongs to the UPF0111 family.</text>
</comment>
<evidence type="ECO:0000313" key="2">
    <source>
        <dbReference type="EMBL" id="QAA77068.1"/>
    </source>
</evidence>
<dbReference type="KEGG" id="bih:BIP78_1302"/>
<dbReference type="PANTHER" id="PTHR36536:SF3">
    <property type="entry name" value="UPF0111 PROTEIN HI_1603"/>
    <property type="match status" value="1"/>
</dbReference>
<dbReference type="AlphaFoldDB" id="A0A410FVU5"/>
<dbReference type="InterPro" id="IPR002727">
    <property type="entry name" value="DUF47"/>
</dbReference>
<protein>
    <recommendedName>
        <fullName evidence="4">Phosphate transport regulator (Distant homolog of PhoU)</fullName>
    </recommendedName>
</protein>
<gene>
    <name evidence="2" type="ORF">BIP78_1302</name>
</gene>
<evidence type="ECO:0008006" key="4">
    <source>
        <dbReference type="Google" id="ProtNLM"/>
    </source>
</evidence>
<evidence type="ECO:0000313" key="3">
    <source>
        <dbReference type="Proteomes" id="UP000287233"/>
    </source>
</evidence>
<dbReference type="Gene3D" id="1.20.58.220">
    <property type="entry name" value="Phosphate transport system protein phou homolog 2, domain 2"/>
    <property type="match status" value="1"/>
</dbReference>